<dbReference type="PANTHER" id="PTHR33405">
    <property type="entry name" value="PROTEIN FLX-LIKE 2"/>
    <property type="match status" value="1"/>
</dbReference>
<dbReference type="GO" id="GO:0009908">
    <property type="term" value="P:flower development"/>
    <property type="evidence" value="ECO:0007669"/>
    <property type="project" value="UniProtKB-KW"/>
</dbReference>
<keyword evidence="2" id="KW-0217">Developmental protein</keyword>
<comment type="similarity">
    <text evidence="1">Belongs to the FLX family.</text>
</comment>
<gene>
    <name evidence="7" type="ORF">Sango_0812300</name>
</gene>
<keyword evidence="4 6" id="KW-0175">Coiled coil</keyword>
<dbReference type="AlphaFoldDB" id="A0AAE1X328"/>
<reference evidence="7" key="2">
    <citation type="journal article" date="2024" name="Plant">
        <title>Genomic evolution and insights into agronomic trait innovations of Sesamum species.</title>
        <authorList>
            <person name="Miao H."/>
            <person name="Wang L."/>
            <person name="Qu L."/>
            <person name="Liu H."/>
            <person name="Sun Y."/>
            <person name="Le M."/>
            <person name="Wang Q."/>
            <person name="Wei S."/>
            <person name="Zheng Y."/>
            <person name="Lin W."/>
            <person name="Duan Y."/>
            <person name="Cao H."/>
            <person name="Xiong S."/>
            <person name="Wang X."/>
            <person name="Wei L."/>
            <person name="Li C."/>
            <person name="Ma Q."/>
            <person name="Ju M."/>
            <person name="Zhao R."/>
            <person name="Li G."/>
            <person name="Mu C."/>
            <person name="Tian Q."/>
            <person name="Mei H."/>
            <person name="Zhang T."/>
            <person name="Gao T."/>
            <person name="Zhang H."/>
        </authorList>
    </citation>
    <scope>NUCLEOTIDE SEQUENCE</scope>
    <source>
        <strain evidence="7">K16</strain>
    </source>
</reference>
<evidence type="ECO:0000313" key="8">
    <source>
        <dbReference type="Proteomes" id="UP001289374"/>
    </source>
</evidence>
<keyword evidence="3" id="KW-0221">Differentiation</keyword>
<feature type="coiled-coil region" evidence="6">
    <location>
        <begin position="175"/>
        <end position="202"/>
    </location>
</feature>
<comment type="caution">
    <text evidence="7">The sequence shown here is derived from an EMBL/GenBank/DDBJ whole genome shotgun (WGS) entry which is preliminary data.</text>
</comment>
<dbReference type="EMBL" id="JACGWL010000004">
    <property type="protein sequence ID" value="KAK4404437.1"/>
    <property type="molecule type" value="Genomic_DNA"/>
</dbReference>
<protein>
    <submittedName>
        <fullName evidence="7">Protein FLX-like 4</fullName>
    </submittedName>
</protein>
<feature type="coiled-coil region" evidence="6">
    <location>
        <begin position="238"/>
        <end position="331"/>
    </location>
</feature>
<evidence type="ECO:0000256" key="5">
    <source>
        <dbReference type="ARBA" id="ARBA00023089"/>
    </source>
</evidence>
<dbReference type="Proteomes" id="UP001289374">
    <property type="component" value="Unassembled WGS sequence"/>
</dbReference>
<name>A0AAE1X328_9LAMI</name>
<accession>A0AAE1X328</accession>
<reference evidence="7" key="1">
    <citation type="submission" date="2020-06" db="EMBL/GenBank/DDBJ databases">
        <authorList>
            <person name="Li T."/>
            <person name="Hu X."/>
            <person name="Zhang T."/>
            <person name="Song X."/>
            <person name="Zhang H."/>
            <person name="Dai N."/>
            <person name="Sheng W."/>
            <person name="Hou X."/>
            <person name="Wei L."/>
        </authorList>
    </citation>
    <scope>NUCLEOTIDE SEQUENCE</scope>
    <source>
        <strain evidence="7">K16</strain>
        <tissue evidence="7">Leaf</tissue>
    </source>
</reference>
<dbReference type="InterPro" id="IPR040353">
    <property type="entry name" value="FLX/FLX-like"/>
</dbReference>
<sequence length="422" mass="47027">MSISIVASKSAFSIGGRITDDFVSFIDSKDGTSSNLLLSRLDESRVPVKLCEEYYDTIDKIVKDVICEAKFAVKGSGFDRSVVFQLGWVCLVGESNFWHLLREIVLFMASRRNIPPPYDERFIQASEMIRRGPLPAALHPMEPLPPPVLLENKLVSQEAEIDQLAKDNHKLASTHLALRQDLEATQREAEKLREHIRSIQTEADIQIRILLEKIPKLEAEIRAGDSVKKELQEVHTEARRLVTARQELTAKLQQATNELEKYRSNVKKIPEMHAELDSLRQEHQRLRQTFEYEKGLNIEKVEQMKLLEKDLIDMAEEVERLRAEVLNAEKRASAPIPYAGPYMNTDNLYPPPVHGTGGYAGNFVGPHLHTVGGSAVEGMNSYAVGGFAVGPPIITGPAVGAGAVAAGNPSWGVMYNMSHSQT</sequence>
<evidence type="ECO:0000313" key="7">
    <source>
        <dbReference type="EMBL" id="KAK4404437.1"/>
    </source>
</evidence>
<evidence type="ECO:0000256" key="4">
    <source>
        <dbReference type="ARBA" id="ARBA00023054"/>
    </source>
</evidence>
<keyword evidence="5" id="KW-0287">Flowering</keyword>
<dbReference type="GO" id="GO:0030154">
    <property type="term" value="P:cell differentiation"/>
    <property type="evidence" value="ECO:0007669"/>
    <property type="project" value="UniProtKB-KW"/>
</dbReference>
<evidence type="ECO:0000256" key="2">
    <source>
        <dbReference type="ARBA" id="ARBA00022473"/>
    </source>
</evidence>
<organism evidence="7 8">
    <name type="scientific">Sesamum angolense</name>
    <dbReference type="NCBI Taxonomy" id="2727404"/>
    <lineage>
        <taxon>Eukaryota</taxon>
        <taxon>Viridiplantae</taxon>
        <taxon>Streptophyta</taxon>
        <taxon>Embryophyta</taxon>
        <taxon>Tracheophyta</taxon>
        <taxon>Spermatophyta</taxon>
        <taxon>Magnoliopsida</taxon>
        <taxon>eudicotyledons</taxon>
        <taxon>Gunneridae</taxon>
        <taxon>Pentapetalae</taxon>
        <taxon>asterids</taxon>
        <taxon>lamiids</taxon>
        <taxon>Lamiales</taxon>
        <taxon>Pedaliaceae</taxon>
        <taxon>Sesamum</taxon>
    </lineage>
</organism>
<keyword evidence="8" id="KW-1185">Reference proteome</keyword>
<proteinExistence type="inferred from homology"/>
<evidence type="ECO:0000256" key="6">
    <source>
        <dbReference type="SAM" id="Coils"/>
    </source>
</evidence>
<evidence type="ECO:0000256" key="3">
    <source>
        <dbReference type="ARBA" id="ARBA00022782"/>
    </source>
</evidence>
<evidence type="ECO:0000256" key="1">
    <source>
        <dbReference type="ARBA" id="ARBA00005405"/>
    </source>
</evidence>
<dbReference type="PANTHER" id="PTHR33405:SF18">
    <property type="entry name" value="PROTEIN FLX-LIKE 4"/>
    <property type="match status" value="1"/>
</dbReference>